<dbReference type="EMBL" id="CAIIXF020000008">
    <property type="protein sequence ID" value="CAH1792150.1"/>
    <property type="molecule type" value="Genomic_DNA"/>
</dbReference>
<dbReference type="PANTHER" id="PTHR24346">
    <property type="entry name" value="MAP/MICROTUBULE AFFINITY-REGULATING KINASE"/>
    <property type="match status" value="1"/>
</dbReference>
<dbReference type="PROSITE" id="PS00108">
    <property type="entry name" value="PROTEIN_KINASE_ST"/>
    <property type="match status" value="1"/>
</dbReference>
<feature type="compositionally biased region" description="Basic residues" evidence="12">
    <location>
        <begin position="1"/>
        <end position="11"/>
    </location>
</feature>
<proteinExistence type="inferred from homology"/>
<keyword evidence="8" id="KW-0460">Magnesium</keyword>
<comment type="cofactor">
    <cofactor evidence="1">
        <name>Mg(2+)</name>
        <dbReference type="ChEBI" id="CHEBI:18420"/>
    </cofactor>
</comment>
<evidence type="ECO:0000256" key="11">
    <source>
        <dbReference type="RuleBase" id="RU000304"/>
    </source>
</evidence>
<evidence type="ECO:0000259" key="13">
    <source>
        <dbReference type="PROSITE" id="PS50011"/>
    </source>
</evidence>
<comment type="similarity">
    <text evidence="11">Belongs to the protein kinase superfamily.</text>
</comment>
<dbReference type="Proteomes" id="UP000749559">
    <property type="component" value="Unassembled WGS sequence"/>
</dbReference>
<keyword evidence="7 11" id="KW-0067">ATP-binding</keyword>
<keyword evidence="11" id="KW-0723">Serine/threonine-protein kinase</keyword>
<keyword evidence="11" id="KW-0418">Kinase</keyword>
<dbReference type="GO" id="GO:0030154">
    <property type="term" value="P:cell differentiation"/>
    <property type="evidence" value="ECO:0007669"/>
    <property type="project" value="UniProtKB-KW"/>
</dbReference>
<dbReference type="OrthoDB" id="504170at2759"/>
<evidence type="ECO:0000256" key="1">
    <source>
        <dbReference type="ARBA" id="ARBA00001946"/>
    </source>
</evidence>
<keyword evidence="2" id="KW-0217">Developmental protein</keyword>
<evidence type="ECO:0000256" key="2">
    <source>
        <dbReference type="ARBA" id="ARBA00022473"/>
    </source>
</evidence>
<dbReference type="PANTHER" id="PTHR24346:SF102">
    <property type="entry name" value="TESTIS-SPECIFIC SERINE_THREONINE-PROTEIN KINASE 1"/>
    <property type="match status" value="1"/>
</dbReference>
<dbReference type="GO" id="GO:0035556">
    <property type="term" value="P:intracellular signal transduction"/>
    <property type="evidence" value="ECO:0007669"/>
    <property type="project" value="TreeGrafter"/>
</dbReference>
<evidence type="ECO:0000256" key="10">
    <source>
        <dbReference type="ARBA" id="ARBA00022871"/>
    </source>
</evidence>
<dbReference type="GO" id="GO:0007283">
    <property type="term" value="P:spermatogenesis"/>
    <property type="evidence" value="ECO:0007669"/>
    <property type="project" value="UniProtKB-KW"/>
</dbReference>
<dbReference type="GO" id="GO:0050321">
    <property type="term" value="F:tau-protein kinase activity"/>
    <property type="evidence" value="ECO:0007669"/>
    <property type="project" value="TreeGrafter"/>
</dbReference>
<evidence type="ECO:0000256" key="12">
    <source>
        <dbReference type="SAM" id="MobiDB-lite"/>
    </source>
</evidence>
<evidence type="ECO:0000313" key="15">
    <source>
        <dbReference type="Proteomes" id="UP000749559"/>
    </source>
</evidence>
<dbReference type="GO" id="GO:0000287">
    <property type="term" value="F:magnesium ion binding"/>
    <property type="evidence" value="ECO:0007669"/>
    <property type="project" value="UniProtKB-ARBA"/>
</dbReference>
<dbReference type="GO" id="GO:0005737">
    <property type="term" value="C:cytoplasm"/>
    <property type="evidence" value="ECO:0007669"/>
    <property type="project" value="TreeGrafter"/>
</dbReference>
<dbReference type="AlphaFoldDB" id="A0A8J1XWW3"/>
<dbReference type="PROSITE" id="PS50011">
    <property type="entry name" value="PROTEIN_KINASE_DOM"/>
    <property type="match status" value="1"/>
</dbReference>
<reference evidence="14" key="1">
    <citation type="submission" date="2022-03" db="EMBL/GenBank/DDBJ databases">
        <authorList>
            <person name="Martin C."/>
        </authorList>
    </citation>
    <scope>NUCLEOTIDE SEQUENCE</scope>
</reference>
<dbReference type="InterPro" id="IPR011009">
    <property type="entry name" value="Kinase-like_dom_sf"/>
</dbReference>
<dbReference type="GO" id="GO:0005524">
    <property type="term" value="F:ATP binding"/>
    <property type="evidence" value="ECO:0007669"/>
    <property type="project" value="UniProtKB-UniRule"/>
</dbReference>
<dbReference type="PROSITE" id="PS00107">
    <property type="entry name" value="PROTEIN_KINASE_ATP"/>
    <property type="match status" value="1"/>
</dbReference>
<keyword evidence="9" id="KW-0832">Ubl conjugation</keyword>
<dbReference type="InterPro" id="IPR000719">
    <property type="entry name" value="Prot_kinase_dom"/>
</dbReference>
<evidence type="ECO:0000256" key="8">
    <source>
        <dbReference type="ARBA" id="ARBA00022842"/>
    </source>
</evidence>
<organism evidence="14 15">
    <name type="scientific">Owenia fusiformis</name>
    <name type="common">Polychaete worm</name>
    <dbReference type="NCBI Taxonomy" id="6347"/>
    <lineage>
        <taxon>Eukaryota</taxon>
        <taxon>Metazoa</taxon>
        <taxon>Spiralia</taxon>
        <taxon>Lophotrochozoa</taxon>
        <taxon>Annelida</taxon>
        <taxon>Polychaeta</taxon>
        <taxon>Sedentaria</taxon>
        <taxon>Canalipalpata</taxon>
        <taxon>Sabellida</taxon>
        <taxon>Oweniida</taxon>
        <taxon>Oweniidae</taxon>
        <taxon>Owenia</taxon>
    </lineage>
</organism>
<dbReference type="SUPFAM" id="SSF56112">
    <property type="entry name" value="Protein kinase-like (PK-like)"/>
    <property type="match status" value="1"/>
</dbReference>
<name>A0A8J1XWW3_OWEFU</name>
<dbReference type="InterPro" id="IPR017441">
    <property type="entry name" value="Protein_kinase_ATP_BS"/>
</dbReference>
<accession>A0A8J1XWW3</accession>
<evidence type="ECO:0000313" key="14">
    <source>
        <dbReference type="EMBL" id="CAH1792150.1"/>
    </source>
</evidence>
<dbReference type="Pfam" id="PF00069">
    <property type="entry name" value="Pkinase"/>
    <property type="match status" value="1"/>
</dbReference>
<protein>
    <recommendedName>
        <fullName evidence="13">Protein kinase domain-containing protein</fullName>
    </recommendedName>
</protein>
<evidence type="ECO:0000256" key="9">
    <source>
        <dbReference type="ARBA" id="ARBA00022843"/>
    </source>
</evidence>
<keyword evidence="6" id="KW-0221">Differentiation</keyword>
<dbReference type="Gene3D" id="1.10.510.10">
    <property type="entry name" value="Transferase(Phosphotransferase) domain 1"/>
    <property type="match status" value="1"/>
</dbReference>
<keyword evidence="5 11" id="KW-0547">Nucleotide-binding</keyword>
<evidence type="ECO:0000256" key="3">
    <source>
        <dbReference type="ARBA" id="ARBA00022553"/>
    </source>
</evidence>
<dbReference type="SMART" id="SM00220">
    <property type="entry name" value="S_TKc"/>
    <property type="match status" value="1"/>
</dbReference>
<feature type="domain" description="Protein kinase" evidence="13">
    <location>
        <begin position="66"/>
        <end position="326"/>
    </location>
</feature>
<keyword evidence="11" id="KW-0808">Transferase</keyword>
<keyword evidence="3" id="KW-0597">Phosphoprotein</keyword>
<evidence type="ECO:0000256" key="7">
    <source>
        <dbReference type="ARBA" id="ARBA00022840"/>
    </source>
</evidence>
<evidence type="ECO:0000256" key="6">
    <source>
        <dbReference type="ARBA" id="ARBA00022782"/>
    </source>
</evidence>
<keyword evidence="15" id="KW-1185">Reference proteome</keyword>
<dbReference type="GO" id="GO:0000226">
    <property type="term" value="P:microtubule cytoskeleton organization"/>
    <property type="evidence" value="ECO:0007669"/>
    <property type="project" value="TreeGrafter"/>
</dbReference>
<sequence>MNEPNKKRRRTDQKGLLVDTEPRTPETEIKIMQQQMEPIFSKQKTGMPATLSYRPTYRAELAKKGYLVRESIGSGTYSKVKKALNLNPGKHGEHSTIAVKIIDRRKAPQDYQQRFMPRELKLWPELDHAHIVKLIECFEDEQRIYMVHEYADGGDVLRYVQTAGALNETMAQKWTGQIIDAVRYLHEKNVAHRDLKLENLLLDEVRNIKICDFGFVKELTMKELSKTYCGSKSYAAPEILIGQPYEPFKADVWAIGVILYILVTGKMPFDESKGNKFILSEQRAMDLYWPKLQRVSQTCKDLIRYALTYDFHRRPTIQELFNHEWLRSKLTKCHPKCLPTVNEEIGTNVEYTMNESH</sequence>
<dbReference type="InterPro" id="IPR008271">
    <property type="entry name" value="Ser/Thr_kinase_AS"/>
</dbReference>
<feature type="region of interest" description="Disordered" evidence="12">
    <location>
        <begin position="1"/>
        <end position="23"/>
    </location>
</feature>
<comment type="caution">
    <text evidence="14">The sequence shown here is derived from an EMBL/GenBank/DDBJ whole genome shotgun (WGS) entry which is preliminary data.</text>
</comment>
<dbReference type="FunFam" id="1.10.510.10:FF:001415">
    <property type="entry name" value="Predicted protein"/>
    <property type="match status" value="1"/>
</dbReference>
<keyword evidence="4" id="KW-0479">Metal-binding</keyword>
<evidence type="ECO:0000256" key="4">
    <source>
        <dbReference type="ARBA" id="ARBA00022723"/>
    </source>
</evidence>
<gene>
    <name evidence="14" type="ORF">OFUS_LOCUS17163</name>
</gene>
<evidence type="ECO:0000256" key="5">
    <source>
        <dbReference type="ARBA" id="ARBA00022741"/>
    </source>
</evidence>
<keyword evidence="10" id="KW-0744">Spermatogenesis</keyword>